<accession>A0A2I7SET0</accession>
<dbReference type="Proteomes" id="UP000236592">
    <property type="component" value="Chromosome"/>
</dbReference>
<evidence type="ECO:0000313" key="2">
    <source>
        <dbReference type="Proteomes" id="UP000236592"/>
    </source>
</evidence>
<reference evidence="2" key="1">
    <citation type="submission" date="2018-01" db="EMBL/GenBank/DDBJ databases">
        <title>Complete genome of Tamlana sp. UJ94.</title>
        <authorList>
            <person name="Jung J."/>
            <person name="Chung D."/>
            <person name="Bae S.S."/>
            <person name="Baek K."/>
        </authorList>
    </citation>
    <scope>NUCLEOTIDE SEQUENCE [LARGE SCALE GENOMIC DNA]</scope>
    <source>
        <strain evidence="2">UJ94</strain>
    </source>
</reference>
<name>A0A2I7SET0_9FLAO</name>
<organism evidence="1 2">
    <name type="scientific">Pseudotamlana carrageenivorans</name>
    <dbReference type="NCBI Taxonomy" id="2069432"/>
    <lineage>
        <taxon>Bacteria</taxon>
        <taxon>Pseudomonadati</taxon>
        <taxon>Bacteroidota</taxon>
        <taxon>Flavobacteriia</taxon>
        <taxon>Flavobacteriales</taxon>
        <taxon>Flavobacteriaceae</taxon>
        <taxon>Pseudotamlana</taxon>
    </lineage>
</organism>
<dbReference type="RefSeq" id="WP_102994507.1">
    <property type="nucleotide sequence ID" value="NZ_CP025938.1"/>
</dbReference>
<dbReference type="EMBL" id="CP025938">
    <property type="protein sequence ID" value="AUS04397.1"/>
    <property type="molecule type" value="Genomic_DNA"/>
</dbReference>
<keyword evidence="2" id="KW-1185">Reference proteome</keyword>
<dbReference type="AlphaFoldDB" id="A0A2I7SET0"/>
<protein>
    <submittedName>
        <fullName evidence="1">Uncharacterized protein</fullName>
    </submittedName>
</protein>
<gene>
    <name evidence="1" type="ORF">C1A40_02425</name>
</gene>
<evidence type="ECO:0000313" key="1">
    <source>
        <dbReference type="EMBL" id="AUS04397.1"/>
    </source>
</evidence>
<dbReference type="KEGG" id="taj:C1A40_02425"/>
<sequence length="103" mass="11768">MRNPENKITRELTPSENQLLNYVTDAGYLLQNQLLKLLQRASLVGDEDHRATDATDAFCSGFELLKLQMAIVADQLEDEVNKAAENKIFELETRLDECRLKTK</sequence>
<proteinExistence type="predicted"/>